<dbReference type="InterPro" id="IPR001789">
    <property type="entry name" value="Sig_transdc_resp-reg_receiver"/>
</dbReference>
<keyword evidence="5" id="KW-0175">Coiled coil</keyword>
<accession>A0ABP7PAM3</accession>
<dbReference type="PRINTS" id="PR00344">
    <property type="entry name" value="BCTRLSENSOR"/>
</dbReference>
<dbReference type="SUPFAM" id="SSF55781">
    <property type="entry name" value="GAF domain-like"/>
    <property type="match status" value="1"/>
</dbReference>
<dbReference type="InterPro" id="IPR003594">
    <property type="entry name" value="HATPase_dom"/>
</dbReference>
<keyword evidence="11" id="KW-1185">Reference proteome</keyword>
<proteinExistence type="predicted"/>
<protein>
    <recommendedName>
        <fullName evidence="2">histidine kinase</fullName>
        <ecNumber evidence="2">2.7.13.3</ecNumber>
    </recommendedName>
</protein>
<dbReference type="InterPro" id="IPR003661">
    <property type="entry name" value="HisK_dim/P_dom"/>
</dbReference>
<reference evidence="11" key="1">
    <citation type="journal article" date="2019" name="Int. J. Syst. Evol. Microbiol.">
        <title>The Global Catalogue of Microorganisms (GCM) 10K type strain sequencing project: providing services to taxonomists for standard genome sequencing and annotation.</title>
        <authorList>
            <consortium name="The Broad Institute Genomics Platform"/>
            <consortium name="The Broad Institute Genome Sequencing Center for Infectious Disease"/>
            <person name="Wu L."/>
            <person name="Ma J."/>
        </authorList>
    </citation>
    <scope>NUCLEOTIDE SEQUENCE [LARGE SCALE GENOMIC DNA]</scope>
    <source>
        <strain evidence="11">JCM 17555</strain>
    </source>
</reference>
<dbReference type="PROSITE" id="PS50112">
    <property type="entry name" value="PAS"/>
    <property type="match status" value="1"/>
</dbReference>
<dbReference type="PROSITE" id="PS50113">
    <property type="entry name" value="PAC"/>
    <property type="match status" value="1"/>
</dbReference>
<dbReference type="SUPFAM" id="SSF55785">
    <property type="entry name" value="PYP-like sensor domain (PAS domain)"/>
    <property type="match status" value="2"/>
</dbReference>
<evidence type="ECO:0000259" key="6">
    <source>
        <dbReference type="PROSITE" id="PS50109"/>
    </source>
</evidence>
<evidence type="ECO:0000256" key="2">
    <source>
        <dbReference type="ARBA" id="ARBA00012438"/>
    </source>
</evidence>
<dbReference type="InterPro" id="IPR000700">
    <property type="entry name" value="PAS-assoc_C"/>
</dbReference>
<evidence type="ECO:0000259" key="8">
    <source>
        <dbReference type="PROSITE" id="PS50112"/>
    </source>
</evidence>
<evidence type="ECO:0000256" key="4">
    <source>
        <dbReference type="PROSITE-ProRule" id="PRU00169"/>
    </source>
</evidence>
<feature type="modified residue" description="4-aspartylphosphate" evidence="4">
    <location>
        <position position="1220"/>
    </location>
</feature>
<dbReference type="PROSITE" id="PS50109">
    <property type="entry name" value="HIS_KIN"/>
    <property type="match status" value="2"/>
</dbReference>
<dbReference type="SMART" id="SM00086">
    <property type="entry name" value="PAC"/>
    <property type="match status" value="2"/>
</dbReference>
<dbReference type="SMART" id="SM00388">
    <property type="entry name" value="HisKA"/>
    <property type="match status" value="2"/>
</dbReference>
<name>A0ABP7PAM3_9GAMM</name>
<dbReference type="Pfam" id="PF02518">
    <property type="entry name" value="HATPase_c"/>
    <property type="match status" value="2"/>
</dbReference>
<dbReference type="InterPro" id="IPR001610">
    <property type="entry name" value="PAC"/>
</dbReference>
<sequence>MPAPSSPAVAFIAGDSEMAARMRALDWSTTPLGAPEDWPQSLKAAVRIMLTSRYAMWMSWGPDNIFFCNDAYKPTLGVKQEWALGAPAAKVWAEIWPAIGPLISTVMETGVASWNEDMLLFLERSGVPEETYHTFSYSPLADDDSAVVGMLCVVTEETLRVIGERRMATLRDLAAAFNTLIRQDDVLQASARQLEANQKDLPFTMTYLFDADGEATLACSSGLPSDSPLAPPTVTRDADLDWPLTSIFDVTGPVRQASARTAQRPTGAWDLPPREALILPLHMQGQQQPAGVFIAALNPYRPVDQDYEAFLELAANQLAAALANARAYEHARQRAEALAEIDRAKTAFFSNVSHEFRTPLTLMLGPLEESLANTALPQADLEGLKLAHRNASRLLKLVNSLLDFSRIEAGRVQAYYVPTDIAAITSDLASNFRSATERAQLELIADCKPLREPIYMDRDMWEKVVLNLLSNALKFTFEGQICVRVDELEGAARLTISDTGTGIPARELPRMFERFHRIAGARGRSFEGSGIGLALVQELVHLHGGDISVASTEGSGTTFTVSLPFGSSHLPDEQIHAAPHREVNHARSAGYVEEALSWLQDHSEKALIALDEHERVRPAGLETPSGVDRPSGFILLADDNADMRAYLQRLLGATHECAVAADGQEALELIQQRRPDLLITDIMMPRMDGFALIREIRNDTELRDLPIIALSARAGEEARIEGLSGGADDYLVKPFSAKELIARVEAALTIAEVRRQMHEALRESEARFRYMADNAPVMIWTTDPSGVCTYLSRSWYQFTGQTPETGLGFGWLDATHPDDKPAAEATFVRANADHSAFSLEYRLRRHDGTYRYAIDAAAPWFDAQGQFLGYIGSVIDISERREVEEAQRQINLMLEQRVAEAISAREQTENQLRQAQKMEAIGKLTGGVAHDFNNLLQIISGNLELLARDVTGNDRAEQRISHALEGAARGAKLASQLLAFGRRQPLAPKSVNIGRHLRSIDHLLRRALGEGVEIETVVGGGLWNTLIDASQLENALLNLAINARDAMGGHGKLTIEAGNAVLDAEYATNHLEVRAGQYVMLAVSDTGCGIPADVIDRVFEPFFTTKPEGQGTGLGLSMVYGFVKQSGGHTKIYSEAEQGTTVRLYLPRTRQEEDLATIVESSPVVSGTETVLVVEDDETVRSTVVALLSDLGYRVLKASDAASALVIVESGAHIDVLFTDVVMPGKLRSPELARKAQDRLPNLAVLFTSGYTDNAIVHGGRLDEDIELLSKPYTREQLARKMRHVLRKPPVSESSGRAMKRVLFVEDDDLLRSTTTDLLRLLGFTVFPAASASEALAVLKDNTVDVLMADHGLPDLTDLQLAEKARQHFPELPILIASGHDLAISAETPGMALLQKPYNSLELQQALAAVIQSAAAG</sequence>
<dbReference type="CDD" id="cd17574">
    <property type="entry name" value="REC_OmpR"/>
    <property type="match status" value="1"/>
</dbReference>
<dbReference type="NCBIfam" id="TIGR00229">
    <property type="entry name" value="sensory_box"/>
    <property type="match status" value="1"/>
</dbReference>
<dbReference type="SUPFAM" id="SSF55874">
    <property type="entry name" value="ATPase domain of HSP90 chaperone/DNA topoisomerase II/histidine kinase"/>
    <property type="match status" value="2"/>
</dbReference>
<dbReference type="Gene3D" id="1.10.287.130">
    <property type="match status" value="2"/>
</dbReference>
<dbReference type="CDD" id="cd16919">
    <property type="entry name" value="HATPase_CckA-like"/>
    <property type="match status" value="1"/>
</dbReference>
<dbReference type="PANTHER" id="PTHR43547:SF2">
    <property type="entry name" value="HYBRID SIGNAL TRANSDUCTION HISTIDINE KINASE C"/>
    <property type="match status" value="1"/>
</dbReference>
<dbReference type="CDD" id="cd16922">
    <property type="entry name" value="HATPase_EvgS-ArcB-TorS-like"/>
    <property type="match status" value="1"/>
</dbReference>
<dbReference type="Pfam" id="PF00072">
    <property type="entry name" value="Response_reg"/>
    <property type="match status" value="3"/>
</dbReference>
<dbReference type="Gene3D" id="3.40.50.2300">
    <property type="match status" value="3"/>
</dbReference>
<organism evidence="10 11">
    <name type="scientific">Allohahella marinimesophila</name>
    <dbReference type="NCBI Taxonomy" id="1054972"/>
    <lineage>
        <taxon>Bacteria</taxon>
        <taxon>Pseudomonadati</taxon>
        <taxon>Pseudomonadota</taxon>
        <taxon>Gammaproteobacteria</taxon>
        <taxon>Oceanospirillales</taxon>
        <taxon>Hahellaceae</taxon>
        <taxon>Allohahella</taxon>
    </lineage>
</organism>
<feature type="domain" description="Response regulatory" evidence="7">
    <location>
        <begin position="1301"/>
        <end position="1411"/>
    </location>
</feature>
<dbReference type="InterPro" id="IPR005467">
    <property type="entry name" value="His_kinase_dom"/>
</dbReference>
<dbReference type="SMART" id="SM00448">
    <property type="entry name" value="REC"/>
    <property type="match status" value="3"/>
</dbReference>
<feature type="domain" description="Histidine kinase" evidence="6">
    <location>
        <begin position="351"/>
        <end position="567"/>
    </location>
</feature>
<dbReference type="InterPro" id="IPR000014">
    <property type="entry name" value="PAS"/>
</dbReference>
<dbReference type="Pfam" id="PF00512">
    <property type="entry name" value="HisKA"/>
    <property type="match status" value="1"/>
</dbReference>
<dbReference type="Gene3D" id="3.30.450.40">
    <property type="match status" value="1"/>
</dbReference>
<dbReference type="CDD" id="cd00082">
    <property type="entry name" value="HisKA"/>
    <property type="match status" value="2"/>
</dbReference>
<dbReference type="InterPro" id="IPR004358">
    <property type="entry name" value="Sig_transdc_His_kin-like_C"/>
</dbReference>
<comment type="catalytic activity">
    <reaction evidence="1">
        <text>ATP + protein L-histidine = ADP + protein N-phospho-L-histidine.</text>
        <dbReference type="EC" id="2.7.13.3"/>
    </reaction>
</comment>
<dbReference type="RefSeq" id="WP_344805957.1">
    <property type="nucleotide sequence ID" value="NZ_BAABBO010000009.1"/>
</dbReference>
<feature type="modified residue" description="4-aspartylphosphate" evidence="4">
    <location>
        <position position="1350"/>
    </location>
</feature>
<feature type="domain" description="Response regulatory" evidence="7">
    <location>
        <begin position="633"/>
        <end position="748"/>
    </location>
</feature>
<feature type="domain" description="PAC" evidence="9">
    <location>
        <begin position="837"/>
        <end position="889"/>
    </location>
</feature>
<dbReference type="EMBL" id="BAABBO010000009">
    <property type="protein sequence ID" value="GAA3962478.1"/>
    <property type="molecule type" value="Genomic_DNA"/>
</dbReference>
<dbReference type="PROSITE" id="PS50110">
    <property type="entry name" value="RESPONSE_REGULATORY"/>
    <property type="match status" value="3"/>
</dbReference>
<dbReference type="InterPro" id="IPR035965">
    <property type="entry name" value="PAS-like_dom_sf"/>
</dbReference>
<dbReference type="InterPro" id="IPR013655">
    <property type="entry name" value="PAS_fold_3"/>
</dbReference>
<evidence type="ECO:0000259" key="7">
    <source>
        <dbReference type="PROSITE" id="PS50110"/>
    </source>
</evidence>
<keyword evidence="3 4" id="KW-0597">Phosphoprotein</keyword>
<dbReference type="Gene3D" id="3.30.450.20">
    <property type="entry name" value="PAS domain"/>
    <property type="match status" value="2"/>
</dbReference>
<feature type="modified residue" description="4-aspartylphosphate" evidence="4">
    <location>
        <position position="681"/>
    </location>
</feature>
<dbReference type="SUPFAM" id="SSF47384">
    <property type="entry name" value="Homodimeric domain of signal transducing histidine kinase"/>
    <property type="match status" value="2"/>
</dbReference>
<evidence type="ECO:0000256" key="5">
    <source>
        <dbReference type="SAM" id="Coils"/>
    </source>
</evidence>
<dbReference type="InterPro" id="IPR011006">
    <property type="entry name" value="CheY-like_superfamily"/>
</dbReference>
<dbReference type="SMART" id="SM00091">
    <property type="entry name" value="PAS"/>
    <property type="match status" value="1"/>
</dbReference>
<dbReference type="SUPFAM" id="SSF52172">
    <property type="entry name" value="CheY-like"/>
    <property type="match status" value="3"/>
</dbReference>
<dbReference type="CDD" id="cd00130">
    <property type="entry name" value="PAS"/>
    <property type="match status" value="1"/>
</dbReference>
<evidence type="ECO:0000313" key="11">
    <source>
        <dbReference type="Proteomes" id="UP001501337"/>
    </source>
</evidence>
<dbReference type="InterPro" id="IPR029016">
    <property type="entry name" value="GAF-like_dom_sf"/>
</dbReference>
<dbReference type="Pfam" id="PF08447">
    <property type="entry name" value="PAS_3"/>
    <property type="match status" value="1"/>
</dbReference>
<feature type="domain" description="PAS" evidence="8">
    <location>
        <begin position="764"/>
        <end position="834"/>
    </location>
</feature>
<evidence type="ECO:0000259" key="9">
    <source>
        <dbReference type="PROSITE" id="PS50113"/>
    </source>
</evidence>
<comment type="caution">
    <text evidence="10">The sequence shown here is derived from an EMBL/GenBank/DDBJ whole genome shotgun (WGS) entry which is preliminary data.</text>
</comment>
<feature type="domain" description="Histidine kinase" evidence="6">
    <location>
        <begin position="927"/>
        <end position="1150"/>
    </location>
</feature>
<evidence type="ECO:0000313" key="10">
    <source>
        <dbReference type="EMBL" id="GAA3962478.1"/>
    </source>
</evidence>
<gene>
    <name evidence="10" type="ORF">GCM10022278_20540</name>
</gene>
<feature type="domain" description="Response regulatory" evidence="7">
    <location>
        <begin position="1170"/>
        <end position="1286"/>
    </location>
</feature>
<evidence type="ECO:0000256" key="1">
    <source>
        <dbReference type="ARBA" id="ARBA00000085"/>
    </source>
</evidence>
<evidence type="ECO:0000256" key="3">
    <source>
        <dbReference type="ARBA" id="ARBA00022553"/>
    </source>
</evidence>
<dbReference type="Proteomes" id="UP001501337">
    <property type="component" value="Unassembled WGS sequence"/>
</dbReference>
<dbReference type="InterPro" id="IPR036097">
    <property type="entry name" value="HisK_dim/P_sf"/>
</dbReference>
<feature type="coiled-coil region" evidence="5">
    <location>
        <begin position="891"/>
        <end position="918"/>
    </location>
</feature>
<dbReference type="CDD" id="cd18161">
    <property type="entry name" value="REC_hyHK_blue-like"/>
    <property type="match status" value="1"/>
</dbReference>
<dbReference type="Gene3D" id="3.30.565.10">
    <property type="entry name" value="Histidine kinase-like ATPase, C-terminal domain"/>
    <property type="match status" value="2"/>
</dbReference>
<dbReference type="EC" id="2.7.13.3" evidence="2"/>
<dbReference type="SMART" id="SM00387">
    <property type="entry name" value="HATPase_c"/>
    <property type="match status" value="2"/>
</dbReference>
<dbReference type="InterPro" id="IPR036890">
    <property type="entry name" value="HATPase_C_sf"/>
</dbReference>
<dbReference type="PANTHER" id="PTHR43547">
    <property type="entry name" value="TWO-COMPONENT HISTIDINE KINASE"/>
    <property type="match status" value="1"/>
</dbReference>